<evidence type="ECO:0000256" key="3">
    <source>
        <dbReference type="ARBA" id="ARBA00022490"/>
    </source>
</evidence>
<dbReference type="InterPro" id="IPR026165">
    <property type="entry name" value="CKAP2_fam"/>
</dbReference>
<evidence type="ECO:0000256" key="1">
    <source>
        <dbReference type="ARBA" id="ARBA00004245"/>
    </source>
</evidence>
<evidence type="ECO:0000259" key="7">
    <source>
        <dbReference type="Pfam" id="PF15297"/>
    </source>
</evidence>
<keyword evidence="3" id="KW-0963">Cytoplasm</keyword>
<reference evidence="8" key="1">
    <citation type="submission" date="2022-12" db="EMBL/GenBank/DDBJ databases">
        <authorList>
            <person name="Alioto T."/>
            <person name="Alioto T."/>
            <person name="Gomez Garrido J."/>
        </authorList>
    </citation>
    <scope>NUCLEOTIDE SEQUENCE</scope>
</reference>
<feature type="compositionally biased region" description="Polar residues" evidence="6">
    <location>
        <begin position="246"/>
        <end position="261"/>
    </location>
</feature>
<feature type="region of interest" description="Disordered" evidence="6">
    <location>
        <begin position="532"/>
        <end position="556"/>
    </location>
</feature>
<dbReference type="GO" id="GO:0007026">
    <property type="term" value="P:negative regulation of microtubule depolymerization"/>
    <property type="evidence" value="ECO:0007669"/>
    <property type="project" value="TreeGrafter"/>
</dbReference>
<organism evidence="8 9">
    <name type="scientific">Podarcis lilfordi</name>
    <name type="common">Lilford's wall lizard</name>
    <dbReference type="NCBI Taxonomy" id="74358"/>
    <lineage>
        <taxon>Eukaryota</taxon>
        <taxon>Metazoa</taxon>
        <taxon>Chordata</taxon>
        <taxon>Craniata</taxon>
        <taxon>Vertebrata</taxon>
        <taxon>Euteleostomi</taxon>
        <taxon>Lepidosauria</taxon>
        <taxon>Squamata</taxon>
        <taxon>Bifurcata</taxon>
        <taxon>Unidentata</taxon>
        <taxon>Episquamata</taxon>
        <taxon>Laterata</taxon>
        <taxon>Lacertibaenia</taxon>
        <taxon>Lacertidae</taxon>
        <taxon>Podarcis</taxon>
    </lineage>
</organism>
<evidence type="ECO:0000313" key="9">
    <source>
        <dbReference type="Proteomes" id="UP001178461"/>
    </source>
</evidence>
<dbReference type="Proteomes" id="UP001178461">
    <property type="component" value="Chromosome 3"/>
</dbReference>
<dbReference type="GO" id="GO:0015630">
    <property type="term" value="C:microtubule cytoskeleton"/>
    <property type="evidence" value="ECO:0007669"/>
    <property type="project" value="TreeGrafter"/>
</dbReference>
<accession>A0AA35K104</accession>
<evidence type="ECO:0000313" key="8">
    <source>
        <dbReference type="EMBL" id="CAI5769216.1"/>
    </source>
</evidence>
<feature type="domain" description="Cytoskeleton-associated protein 2 C-terminal" evidence="7">
    <location>
        <begin position="338"/>
        <end position="659"/>
    </location>
</feature>
<sequence length="669" mass="73900">MELRAAAKESGSCGDEVRSSSSRSLSSKSRRTILLVKQKMESPENKENAVGPLWTQVDDMLEENLASPKALKSPVILKQISLAENCSPLASTKTNCSPLAVVFEPAKTKSQHMSFNQTSLLKRNGKEKVLKTAAPPIFIPPLSEKRALGSYCGRIVESKINSFRRKPEHENRRHTMAAAPKSAVRTQSTSSITGKKDDRVTSTVNTSKSVAIAKPAAVLSLQARPPVKVPVGQPKPILNHETKTINRTPVNNGASQRNPNRNGKLVSANGSVHRTKKNAPTKTGLGPHLTGPVSEARGAISALKSADGVRKHNPAKPAKGIRTRPAERPPLTGLKKLPPPISVYTLPERESFHQTIKEPVESFWSALADEDEQGLLSDSVNKTLVECLHLIEEGYPGHDIHSTLEKLSLSVPDAKKFAKYWVCQMRLEQFRSIEKVLAIYEKAILAGAQPKDELRRTLADVMKKTKITSKPEECVEKEITLNHEAEVHLDEEKIENAFKELNVNNKMESGNEVTSQKAEACLKSEQESIAVEERHQNKEEKPTVLKNEEQDSGNAEGERILEFPTPETDKGGSYLIKYNLSTTPSLISTNKKMQGDGNHPAIKDLKFLTPVRRSSRIQKKVCKLPDMLKDHNPCVSSLEQLEEFGAEGIGFIYRHNSALRKLCTQQGQE</sequence>
<feature type="region of interest" description="Disordered" evidence="6">
    <location>
        <begin position="165"/>
        <end position="201"/>
    </location>
</feature>
<feature type="compositionally biased region" description="Basic and acidic residues" evidence="6">
    <location>
        <begin position="532"/>
        <end position="549"/>
    </location>
</feature>
<comment type="similarity">
    <text evidence="2">Belongs to the CKAP2 family.</text>
</comment>
<dbReference type="PANTHER" id="PTHR16076:SF8">
    <property type="entry name" value="CYTOSKELETON-ASSOCIATED PROTEIN 2"/>
    <property type="match status" value="1"/>
</dbReference>
<dbReference type="EMBL" id="OX395128">
    <property type="protein sequence ID" value="CAI5769216.1"/>
    <property type="molecule type" value="Genomic_DNA"/>
</dbReference>
<dbReference type="AlphaFoldDB" id="A0AA35K104"/>
<evidence type="ECO:0000256" key="4">
    <source>
        <dbReference type="ARBA" id="ARBA00022553"/>
    </source>
</evidence>
<dbReference type="InterPro" id="IPR029197">
    <property type="entry name" value="CKAP2_C"/>
</dbReference>
<protein>
    <submittedName>
        <fullName evidence="8">Cytoskeleton associated protein 2</fullName>
    </submittedName>
</protein>
<keyword evidence="9" id="KW-1185">Reference proteome</keyword>
<evidence type="ECO:0000256" key="5">
    <source>
        <dbReference type="ARBA" id="ARBA00023212"/>
    </source>
</evidence>
<comment type="subcellular location">
    <subcellularLocation>
        <location evidence="1">Cytoplasm</location>
        <location evidence="1">Cytoskeleton</location>
    </subcellularLocation>
</comment>
<feature type="compositionally biased region" description="Basic residues" evidence="6">
    <location>
        <begin position="311"/>
        <end position="322"/>
    </location>
</feature>
<dbReference type="Pfam" id="PF15297">
    <property type="entry name" value="CKAP2_C"/>
    <property type="match status" value="1"/>
</dbReference>
<feature type="compositionally biased region" description="Polar residues" evidence="6">
    <location>
        <begin position="184"/>
        <end position="193"/>
    </location>
</feature>
<gene>
    <name evidence="8" type="ORF">PODLI_1B027235</name>
</gene>
<evidence type="ECO:0000256" key="2">
    <source>
        <dbReference type="ARBA" id="ARBA00009468"/>
    </source>
</evidence>
<evidence type="ECO:0000256" key="6">
    <source>
        <dbReference type="SAM" id="MobiDB-lite"/>
    </source>
</evidence>
<proteinExistence type="inferred from homology"/>
<feature type="region of interest" description="Disordered" evidence="6">
    <location>
        <begin position="1"/>
        <end position="31"/>
    </location>
</feature>
<dbReference type="PANTHER" id="PTHR16076">
    <property type="entry name" value="CYTOSKELETON ASSOCIATED PROTEIN 2-RELATED"/>
    <property type="match status" value="1"/>
</dbReference>
<keyword evidence="5" id="KW-0206">Cytoskeleton</keyword>
<name>A0AA35K104_9SAUR</name>
<feature type="region of interest" description="Disordered" evidence="6">
    <location>
        <begin position="246"/>
        <end position="339"/>
    </location>
</feature>
<keyword evidence="4" id="KW-0597">Phosphoprotein</keyword>